<dbReference type="InterPro" id="IPR013325">
    <property type="entry name" value="RNA_pol_sigma_r2"/>
</dbReference>
<dbReference type="InterPro" id="IPR014284">
    <property type="entry name" value="RNA_pol_sigma-70_dom"/>
</dbReference>
<name>A0A2P8EE28_9BACT</name>
<dbReference type="GO" id="GO:0003677">
    <property type="term" value="F:DNA binding"/>
    <property type="evidence" value="ECO:0007669"/>
    <property type="project" value="InterPro"/>
</dbReference>
<dbReference type="Pfam" id="PF04542">
    <property type="entry name" value="Sigma70_r2"/>
    <property type="match status" value="1"/>
</dbReference>
<proteinExistence type="inferred from homology"/>
<reference evidence="7 8" key="1">
    <citation type="submission" date="2018-03" db="EMBL/GenBank/DDBJ databases">
        <title>Genomic Encyclopedia of Archaeal and Bacterial Type Strains, Phase II (KMG-II): from individual species to whole genera.</title>
        <authorList>
            <person name="Goeker M."/>
        </authorList>
    </citation>
    <scope>NUCLEOTIDE SEQUENCE [LARGE SCALE GENOMIC DNA]</scope>
    <source>
        <strain evidence="7 8">DSM 28057</strain>
    </source>
</reference>
<dbReference type="NCBIfam" id="TIGR02937">
    <property type="entry name" value="sigma70-ECF"/>
    <property type="match status" value="1"/>
</dbReference>
<keyword evidence="4" id="KW-0804">Transcription</keyword>
<dbReference type="InterPro" id="IPR007627">
    <property type="entry name" value="RNA_pol_sigma70_r2"/>
</dbReference>
<dbReference type="AlphaFoldDB" id="A0A2P8EE28"/>
<dbReference type="GO" id="GO:0006352">
    <property type="term" value="P:DNA-templated transcription initiation"/>
    <property type="evidence" value="ECO:0007669"/>
    <property type="project" value="InterPro"/>
</dbReference>
<sequence length="189" mass="21899">MKQQSFYSESELYLGCLERNPNIQKAVYNHYSSKMFGLCLRYIKERAAAEDVLIIGFMKVFDRIHQFKGSGSFGGWIRRIMVNECLMYLEKEKNLYNEIGIDAVLPAPVYHQPSDELAVEDIMKLINSLPMGYRTVFNLYAIEGYSHQEIAQKLHISENTSKSQLSRARTHLQKMLNLKSGYKNRELAC</sequence>
<keyword evidence="3" id="KW-0731">Sigma factor</keyword>
<keyword evidence="2" id="KW-0805">Transcription regulation</keyword>
<dbReference type="SUPFAM" id="SSF88946">
    <property type="entry name" value="Sigma2 domain of RNA polymerase sigma factors"/>
    <property type="match status" value="1"/>
</dbReference>
<evidence type="ECO:0000259" key="5">
    <source>
        <dbReference type="Pfam" id="PF04542"/>
    </source>
</evidence>
<dbReference type="Pfam" id="PF08281">
    <property type="entry name" value="Sigma70_r4_2"/>
    <property type="match status" value="1"/>
</dbReference>
<dbReference type="OrthoDB" id="941544at2"/>
<dbReference type="PANTHER" id="PTHR43133">
    <property type="entry name" value="RNA POLYMERASE ECF-TYPE SIGMA FACTO"/>
    <property type="match status" value="1"/>
</dbReference>
<dbReference type="Gene3D" id="1.10.10.10">
    <property type="entry name" value="Winged helix-like DNA-binding domain superfamily/Winged helix DNA-binding domain"/>
    <property type="match status" value="1"/>
</dbReference>
<keyword evidence="8" id="KW-1185">Reference proteome</keyword>
<dbReference type="InterPro" id="IPR013249">
    <property type="entry name" value="RNA_pol_sigma70_r4_t2"/>
</dbReference>
<evidence type="ECO:0000256" key="3">
    <source>
        <dbReference type="ARBA" id="ARBA00023082"/>
    </source>
</evidence>
<evidence type="ECO:0000256" key="1">
    <source>
        <dbReference type="ARBA" id="ARBA00010641"/>
    </source>
</evidence>
<protein>
    <submittedName>
        <fullName evidence="7">RNA polymerase sigma-70 factor (ECF subfamily)</fullName>
    </submittedName>
</protein>
<evidence type="ECO:0000256" key="2">
    <source>
        <dbReference type="ARBA" id="ARBA00023015"/>
    </source>
</evidence>
<feature type="domain" description="RNA polymerase sigma factor 70 region 4 type 2" evidence="6">
    <location>
        <begin position="121"/>
        <end position="172"/>
    </location>
</feature>
<dbReference type="GO" id="GO:0016987">
    <property type="term" value="F:sigma factor activity"/>
    <property type="evidence" value="ECO:0007669"/>
    <property type="project" value="UniProtKB-KW"/>
</dbReference>
<dbReference type="Gene3D" id="1.10.1740.10">
    <property type="match status" value="1"/>
</dbReference>
<dbReference type="EMBL" id="PYGF01000001">
    <property type="protein sequence ID" value="PSL07735.1"/>
    <property type="molecule type" value="Genomic_DNA"/>
</dbReference>
<evidence type="ECO:0000259" key="6">
    <source>
        <dbReference type="Pfam" id="PF08281"/>
    </source>
</evidence>
<organism evidence="7 8">
    <name type="scientific">Cecembia rubra</name>
    <dbReference type="NCBI Taxonomy" id="1485585"/>
    <lineage>
        <taxon>Bacteria</taxon>
        <taxon>Pseudomonadati</taxon>
        <taxon>Bacteroidota</taxon>
        <taxon>Cytophagia</taxon>
        <taxon>Cytophagales</taxon>
        <taxon>Cyclobacteriaceae</taxon>
        <taxon>Cecembia</taxon>
    </lineage>
</organism>
<dbReference type="InterPro" id="IPR039425">
    <property type="entry name" value="RNA_pol_sigma-70-like"/>
</dbReference>
<dbReference type="InterPro" id="IPR036388">
    <property type="entry name" value="WH-like_DNA-bd_sf"/>
</dbReference>
<feature type="domain" description="RNA polymerase sigma-70 region 2" evidence="5">
    <location>
        <begin position="28"/>
        <end position="93"/>
    </location>
</feature>
<dbReference type="Proteomes" id="UP000240708">
    <property type="component" value="Unassembled WGS sequence"/>
</dbReference>
<evidence type="ECO:0000313" key="7">
    <source>
        <dbReference type="EMBL" id="PSL07735.1"/>
    </source>
</evidence>
<dbReference type="SUPFAM" id="SSF88659">
    <property type="entry name" value="Sigma3 and sigma4 domains of RNA polymerase sigma factors"/>
    <property type="match status" value="1"/>
</dbReference>
<accession>A0A2P8EE28</accession>
<dbReference type="CDD" id="cd06171">
    <property type="entry name" value="Sigma70_r4"/>
    <property type="match status" value="1"/>
</dbReference>
<evidence type="ECO:0000313" key="8">
    <source>
        <dbReference type="Proteomes" id="UP000240708"/>
    </source>
</evidence>
<dbReference type="InterPro" id="IPR013324">
    <property type="entry name" value="RNA_pol_sigma_r3/r4-like"/>
</dbReference>
<gene>
    <name evidence="7" type="ORF">CLV48_101673</name>
</gene>
<dbReference type="RefSeq" id="WP_106565789.1">
    <property type="nucleotide sequence ID" value="NZ_PYGF01000001.1"/>
</dbReference>
<comment type="caution">
    <text evidence="7">The sequence shown here is derived from an EMBL/GenBank/DDBJ whole genome shotgun (WGS) entry which is preliminary data.</text>
</comment>
<evidence type="ECO:0000256" key="4">
    <source>
        <dbReference type="ARBA" id="ARBA00023163"/>
    </source>
</evidence>
<dbReference type="PANTHER" id="PTHR43133:SF46">
    <property type="entry name" value="RNA POLYMERASE SIGMA-70 FACTOR ECF SUBFAMILY"/>
    <property type="match status" value="1"/>
</dbReference>
<comment type="similarity">
    <text evidence="1">Belongs to the sigma-70 factor family. ECF subfamily.</text>
</comment>